<comment type="caution">
    <text evidence="1">The sequence shown here is derived from an EMBL/GenBank/DDBJ whole genome shotgun (WGS) entry which is preliminary data.</text>
</comment>
<dbReference type="EMBL" id="JBEVCJ010000013">
    <property type="protein sequence ID" value="MET1255831.1"/>
    <property type="molecule type" value="Genomic_DNA"/>
</dbReference>
<dbReference type="PANTHER" id="PTHR35585:SF1">
    <property type="entry name" value="HHE DOMAIN PROTEIN (AFU_ORTHOLOGUE AFUA_4G00730)"/>
    <property type="match status" value="1"/>
</dbReference>
<organism evidence="1 2">
    <name type="scientific">Aliikangiella maris</name>
    <dbReference type="NCBI Taxonomy" id="3162458"/>
    <lineage>
        <taxon>Bacteria</taxon>
        <taxon>Pseudomonadati</taxon>
        <taxon>Pseudomonadota</taxon>
        <taxon>Gammaproteobacteria</taxon>
        <taxon>Oceanospirillales</taxon>
        <taxon>Pleioneaceae</taxon>
        <taxon>Aliikangiella</taxon>
    </lineage>
</organism>
<dbReference type="PANTHER" id="PTHR35585">
    <property type="entry name" value="HHE DOMAIN PROTEIN (AFU_ORTHOLOGUE AFUA_4G00730)"/>
    <property type="match status" value="1"/>
</dbReference>
<name>A0ABV2BV60_9GAMM</name>
<dbReference type="Gene3D" id="1.20.120.520">
    <property type="entry name" value="nmb1532 protein domain like"/>
    <property type="match status" value="1"/>
</dbReference>
<keyword evidence="2" id="KW-1185">Reference proteome</keyword>
<dbReference type="Proteomes" id="UP001548189">
    <property type="component" value="Unassembled WGS sequence"/>
</dbReference>
<evidence type="ECO:0000313" key="1">
    <source>
        <dbReference type="EMBL" id="MET1255831.1"/>
    </source>
</evidence>
<proteinExistence type="predicted"/>
<gene>
    <name evidence="1" type="ORF">ABVT43_11895</name>
</gene>
<dbReference type="InterPro" id="IPR012312">
    <property type="entry name" value="Hemerythrin-like"/>
</dbReference>
<dbReference type="Pfam" id="PF01814">
    <property type="entry name" value="Hemerythrin"/>
    <property type="match status" value="1"/>
</dbReference>
<protein>
    <submittedName>
        <fullName evidence="1">Hemerythrin domain-containing protein</fullName>
    </submittedName>
</protein>
<reference evidence="1 2" key="1">
    <citation type="submission" date="2024-06" db="EMBL/GenBank/DDBJ databases">
        <authorList>
            <person name="Li F."/>
        </authorList>
    </citation>
    <scope>NUCLEOTIDE SEQUENCE [LARGE SCALE GENOMIC DNA]</scope>
    <source>
        <strain evidence="1 2">GXAS 311</strain>
    </source>
</reference>
<accession>A0ABV2BV60</accession>
<evidence type="ECO:0000313" key="2">
    <source>
        <dbReference type="Proteomes" id="UP001548189"/>
    </source>
</evidence>
<sequence>MNIFEVIRRDHEKQRSLVKALVETSGDSASRKLFFNELKEELEAHAAAEERHFYVPIMKADATLQQSRHAIHEHHQLDKMIEKLEQTEMSSPAWLQYMNQLKDKLLHHLEEEEQKIFQQAGKVLESSEKNHLAKAFDKEKESLITA</sequence>